<dbReference type="SUPFAM" id="SSF46785">
    <property type="entry name" value="Winged helix' DNA-binding domain"/>
    <property type="match status" value="1"/>
</dbReference>
<protein>
    <submittedName>
        <fullName evidence="2">PadR family transcriptional regulator</fullName>
    </submittedName>
</protein>
<dbReference type="Pfam" id="PF03551">
    <property type="entry name" value="PadR"/>
    <property type="match status" value="1"/>
</dbReference>
<feature type="domain" description="Transcription regulator PadR N-terminal" evidence="1">
    <location>
        <begin position="16"/>
        <end position="90"/>
    </location>
</feature>
<dbReference type="RefSeq" id="WP_118679729.1">
    <property type="nucleotide sequence ID" value="NZ_JACRSX010000017.1"/>
</dbReference>
<proteinExistence type="predicted"/>
<name>A0ABR7N3J9_9FIRM</name>
<sequence length="121" mass="14148">MGIKDNLKRGTIEMILLHLLEQEDKYGYQLSQDLEKQSEGDYQLNEATMYPTLYRLKKNGYLDERKVQVVGKRFRVYYHLTEAGKQHLEETKREYYSVCASVEKVLSYQERASVTPSGTEG</sequence>
<dbReference type="InterPro" id="IPR005149">
    <property type="entry name" value="Tscrpt_reg_PadR_N"/>
</dbReference>
<dbReference type="Proteomes" id="UP000606193">
    <property type="component" value="Unassembled WGS sequence"/>
</dbReference>
<dbReference type="InterPro" id="IPR052509">
    <property type="entry name" value="Metal_resp_DNA-bind_regulator"/>
</dbReference>
<gene>
    <name evidence="2" type="ORF">H8704_11275</name>
</gene>
<dbReference type="PANTHER" id="PTHR33169">
    <property type="entry name" value="PADR-FAMILY TRANSCRIPTIONAL REGULATOR"/>
    <property type="match status" value="1"/>
</dbReference>
<dbReference type="EMBL" id="JACRSX010000017">
    <property type="protein sequence ID" value="MBC8563202.1"/>
    <property type="molecule type" value="Genomic_DNA"/>
</dbReference>
<organism evidence="2 3">
    <name type="scientific">Jutongia huaianensis</name>
    <dbReference type="NCBI Taxonomy" id="2763668"/>
    <lineage>
        <taxon>Bacteria</taxon>
        <taxon>Bacillati</taxon>
        <taxon>Bacillota</taxon>
        <taxon>Clostridia</taxon>
        <taxon>Lachnospirales</taxon>
        <taxon>Lachnospiraceae</taxon>
        <taxon>Jutongia</taxon>
    </lineage>
</organism>
<evidence type="ECO:0000313" key="2">
    <source>
        <dbReference type="EMBL" id="MBC8563202.1"/>
    </source>
</evidence>
<evidence type="ECO:0000259" key="1">
    <source>
        <dbReference type="Pfam" id="PF03551"/>
    </source>
</evidence>
<dbReference type="PANTHER" id="PTHR33169:SF14">
    <property type="entry name" value="TRANSCRIPTIONAL REGULATOR RV3488"/>
    <property type="match status" value="1"/>
</dbReference>
<dbReference type="InterPro" id="IPR036388">
    <property type="entry name" value="WH-like_DNA-bd_sf"/>
</dbReference>
<accession>A0ABR7N3J9</accession>
<evidence type="ECO:0000313" key="3">
    <source>
        <dbReference type="Proteomes" id="UP000606193"/>
    </source>
</evidence>
<dbReference type="Gene3D" id="1.10.10.10">
    <property type="entry name" value="Winged helix-like DNA-binding domain superfamily/Winged helix DNA-binding domain"/>
    <property type="match status" value="1"/>
</dbReference>
<reference evidence="2 3" key="1">
    <citation type="submission" date="2020-08" db="EMBL/GenBank/DDBJ databases">
        <title>Genome public.</title>
        <authorList>
            <person name="Liu C."/>
            <person name="Sun Q."/>
        </authorList>
    </citation>
    <scope>NUCLEOTIDE SEQUENCE [LARGE SCALE GENOMIC DNA]</scope>
    <source>
        <strain evidence="2 3">NSJ-37</strain>
    </source>
</reference>
<keyword evidence="3" id="KW-1185">Reference proteome</keyword>
<comment type="caution">
    <text evidence="2">The sequence shown here is derived from an EMBL/GenBank/DDBJ whole genome shotgun (WGS) entry which is preliminary data.</text>
</comment>
<dbReference type="InterPro" id="IPR036390">
    <property type="entry name" value="WH_DNA-bd_sf"/>
</dbReference>